<dbReference type="Pfam" id="PF03334">
    <property type="entry name" value="PhaG_MnhG_YufB"/>
    <property type="match status" value="1"/>
</dbReference>
<reference evidence="7 8" key="1">
    <citation type="journal article" date="2009" name="Appl. Environ. Microbiol.">
        <title>Genome analysis of the meat starter culture bacterium Staphylococcus carnosus TM300.</title>
        <authorList>
            <person name="Rosenstein R."/>
            <person name="Nerz C."/>
            <person name="Biswas L."/>
            <person name="Resch A."/>
            <person name="Raddatz G."/>
            <person name="Schuster S.C."/>
            <person name="Goetz F."/>
        </authorList>
    </citation>
    <scope>NUCLEOTIDE SEQUENCE [LARGE SCALE GENOMIC DNA]</scope>
    <source>
        <strain evidence="7 8">TM300</strain>
    </source>
</reference>
<organism evidence="7 8">
    <name type="scientific">Staphylococcus carnosus (strain TM300)</name>
    <dbReference type="NCBI Taxonomy" id="396513"/>
    <lineage>
        <taxon>Bacteria</taxon>
        <taxon>Bacillati</taxon>
        <taxon>Bacillota</taxon>
        <taxon>Bacilli</taxon>
        <taxon>Bacillales</taxon>
        <taxon>Staphylococcaceae</taxon>
        <taxon>Staphylococcus</taxon>
    </lineage>
</organism>
<dbReference type="NCBIfam" id="TIGR01300">
    <property type="entry name" value="CPA3_mnhG_phaG"/>
    <property type="match status" value="1"/>
</dbReference>
<dbReference type="Proteomes" id="UP000000444">
    <property type="component" value="Chromosome"/>
</dbReference>
<evidence type="ECO:0000256" key="2">
    <source>
        <dbReference type="ARBA" id="ARBA00008404"/>
    </source>
</evidence>
<dbReference type="GO" id="GO:0005886">
    <property type="term" value="C:plasma membrane"/>
    <property type="evidence" value="ECO:0007669"/>
    <property type="project" value="UniProtKB-SubCell"/>
</dbReference>
<evidence type="ECO:0000256" key="3">
    <source>
        <dbReference type="ARBA" id="ARBA00022449"/>
    </source>
</evidence>
<evidence type="ECO:0000256" key="1">
    <source>
        <dbReference type="ARBA" id="ARBA00004651"/>
    </source>
</evidence>
<dbReference type="HOGENOM" id="CLU_121334_0_3_9"/>
<evidence type="ECO:0000256" key="6">
    <source>
        <dbReference type="SAM" id="Phobius"/>
    </source>
</evidence>
<keyword evidence="4 6" id="KW-0812">Transmembrane</keyword>
<name>B9DIV1_STACT</name>
<dbReference type="eggNOG" id="COG1320">
    <property type="taxonomic scope" value="Bacteria"/>
</dbReference>
<dbReference type="GO" id="GO:0015385">
    <property type="term" value="F:sodium:proton antiporter activity"/>
    <property type="evidence" value="ECO:0007669"/>
    <property type="project" value="TreeGrafter"/>
</dbReference>
<evidence type="ECO:0000313" key="7">
    <source>
        <dbReference type="EMBL" id="CAL27465.1"/>
    </source>
</evidence>
<evidence type="ECO:0000313" key="8">
    <source>
        <dbReference type="Proteomes" id="UP000000444"/>
    </source>
</evidence>
<accession>B9DIV1</accession>
<evidence type="ECO:0000256" key="4">
    <source>
        <dbReference type="ARBA" id="ARBA00022692"/>
    </source>
</evidence>
<comment type="subcellular location">
    <subcellularLocation>
        <location evidence="1">Cell membrane</location>
        <topology evidence="1">Multi-pass membrane protein</topology>
    </subcellularLocation>
</comment>
<dbReference type="PANTHER" id="PTHR34703:SF1">
    <property type="entry name" value="ANTIPORTER SUBUNIT MNHG2-RELATED"/>
    <property type="match status" value="1"/>
</dbReference>
<dbReference type="InterPro" id="IPR005133">
    <property type="entry name" value="PhaG_MnhG_YufB"/>
</dbReference>
<keyword evidence="3" id="KW-0050">Antiport</keyword>
<comment type="similarity">
    <text evidence="2">Belongs to the CPA3 antiporters (TC 2.A.63) subunit G family.</text>
</comment>
<feature type="transmembrane region" description="Helical" evidence="6">
    <location>
        <begin position="43"/>
        <end position="63"/>
    </location>
</feature>
<dbReference type="EMBL" id="AM295250">
    <property type="protein sequence ID" value="CAL27465.1"/>
    <property type="molecule type" value="Genomic_DNA"/>
</dbReference>
<keyword evidence="3" id="KW-0813">Transport</keyword>
<keyword evidence="8" id="KW-1185">Reference proteome</keyword>
<dbReference type="KEGG" id="sca:SCA_0551"/>
<dbReference type="AlphaFoldDB" id="B9DIV1"/>
<feature type="transmembrane region" description="Helical" evidence="6">
    <location>
        <begin position="6"/>
        <end position="31"/>
    </location>
</feature>
<dbReference type="NCBIfam" id="NF009237">
    <property type="entry name" value="PRK12587.1"/>
    <property type="match status" value="1"/>
</dbReference>
<keyword evidence="5 6" id="KW-1133">Transmembrane helix</keyword>
<dbReference type="NCBIfam" id="NF009314">
    <property type="entry name" value="PRK12674.1-2"/>
    <property type="match status" value="1"/>
</dbReference>
<protein>
    <submittedName>
        <fullName evidence="7">Na+/H+ antiporter subunit</fullName>
    </submittedName>
</protein>
<keyword evidence="6" id="KW-0472">Membrane</keyword>
<dbReference type="PANTHER" id="PTHR34703">
    <property type="entry name" value="ANTIPORTER SUBUNIT MNHG2-RELATED"/>
    <property type="match status" value="1"/>
</dbReference>
<proteinExistence type="inferred from homology"/>
<sequence>MNMIDTIMISLSLFFVIVGALISALSALGILRLRDVYGRAHAAGKASTLGSMSLLLGVFLYFIGKDHYANPQLIIGILFILLTGPLSSHLIIRAAYKIKTPYTKKTKLDEINEPKEEKPKAASK</sequence>
<evidence type="ECO:0000256" key="5">
    <source>
        <dbReference type="ARBA" id="ARBA00022989"/>
    </source>
</evidence>
<feature type="transmembrane region" description="Helical" evidence="6">
    <location>
        <begin position="75"/>
        <end position="96"/>
    </location>
</feature>
<gene>
    <name evidence="7" type="primary">mnhG</name>
    <name evidence="7" type="ordered locus">Sca_0551</name>
</gene>